<dbReference type="STRING" id="326424.FRAAL1611"/>
<dbReference type="InterPro" id="IPR036661">
    <property type="entry name" value="Luciferase-like_sf"/>
</dbReference>
<dbReference type="InterPro" id="IPR019910">
    <property type="entry name" value="Lucif-like_OxRdtase_MSMEG_4879"/>
</dbReference>
<dbReference type="Proteomes" id="UP000000657">
    <property type="component" value="Chromosome"/>
</dbReference>
<dbReference type="GO" id="GO:0016705">
    <property type="term" value="F:oxidoreductase activity, acting on paired donors, with incorporation or reduction of molecular oxygen"/>
    <property type="evidence" value="ECO:0007669"/>
    <property type="project" value="InterPro"/>
</dbReference>
<dbReference type="Pfam" id="PF00296">
    <property type="entry name" value="Bac_luciferase"/>
    <property type="match status" value="1"/>
</dbReference>
<protein>
    <submittedName>
        <fullName evidence="3">FMN-dependnent oxidoreductase</fullName>
    </submittedName>
</protein>
<keyword evidence="1" id="KW-0560">Oxidoreductase</keyword>
<dbReference type="NCBIfam" id="TIGR03564">
    <property type="entry name" value="F420_MSMEG_4879"/>
    <property type="match status" value="1"/>
</dbReference>
<evidence type="ECO:0000259" key="2">
    <source>
        <dbReference type="Pfam" id="PF00296"/>
    </source>
</evidence>
<dbReference type="eggNOG" id="COG2141">
    <property type="taxonomic scope" value="Bacteria"/>
</dbReference>
<name>Q0RQB0_FRAAA</name>
<evidence type="ECO:0000313" key="4">
    <source>
        <dbReference type="Proteomes" id="UP000000657"/>
    </source>
</evidence>
<dbReference type="InterPro" id="IPR050564">
    <property type="entry name" value="F420-G6PD/mer"/>
</dbReference>
<dbReference type="PANTHER" id="PTHR43244:SF1">
    <property type="entry name" value="5,10-METHYLENETETRAHYDROMETHANOPTERIN REDUCTASE"/>
    <property type="match status" value="1"/>
</dbReference>
<dbReference type="SUPFAM" id="SSF51679">
    <property type="entry name" value="Bacterial luciferase-like"/>
    <property type="match status" value="1"/>
</dbReference>
<organism evidence="3 4">
    <name type="scientific">Frankia alni (strain DSM 45986 / CECT 9034 / ACN14a)</name>
    <dbReference type="NCBI Taxonomy" id="326424"/>
    <lineage>
        <taxon>Bacteria</taxon>
        <taxon>Bacillati</taxon>
        <taxon>Actinomycetota</taxon>
        <taxon>Actinomycetes</taxon>
        <taxon>Frankiales</taxon>
        <taxon>Frankiaceae</taxon>
        <taxon>Frankia</taxon>
    </lineage>
</organism>
<evidence type="ECO:0000256" key="1">
    <source>
        <dbReference type="ARBA" id="ARBA00023002"/>
    </source>
</evidence>
<dbReference type="InterPro" id="IPR011251">
    <property type="entry name" value="Luciferase-like_dom"/>
</dbReference>
<feature type="domain" description="Luciferase-like" evidence="2">
    <location>
        <begin position="44"/>
        <end position="322"/>
    </location>
</feature>
<dbReference type="EMBL" id="CT573213">
    <property type="protein sequence ID" value="CAJ60266.1"/>
    <property type="molecule type" value="Genomic_DNA"/>
</dbReference>
<dbReference type="HOGENOM" id="CLU_027853_5_4_11"/>
<evidence type="ECO:0000313" key="3">
    <source>
        <dbReference type="EMBL" id="CAJ60266.1"/>
    </source>
</evidence>
<reference evidence="3 4" key="1">
    <citation type="journal article" date="2007" name="Genome Res.">
        <title>Genome characteristics of facultatively symbiotic Frankia sp. strains reflect host range and host plant biogeography.</title>
        <authorList>
            <person name="Normand P."/>
            <person name="Lapierre P."/>
            <person name="Tisa L.S."/>
            <person name="Gogarten J.P."/>
            <person name="Alloisio N."/>
            <person name="Bagnarol E."/>
            <person name="Bassi C.A."/>
            <person name="Berry A.M."/>
            <person name="Bickhart D.M."/>
            <person name="Choisne N."/>
            <person name="Couloux A."/>
            <person name="Cournoyer B."/>
            <person name="Cruveiller S."/>
            <person name="Daubin V."/>
            <person name="Demange N."/>
            <person name="Francino M.P."/>
            <person name="Goltsman E."/>
            <person name="Huang Y."/>
            <person name="Kopp O.R."/>
            <person name="Labarre L."/>
            <person name="Lapidus A."/>
            <person name="Lavire C."/>
            <person name="Marechal J."/>
            <person name="Martinez M."/>
            <person name="Mastronunzio J.E."/>
            <person name="Mullin B.C."/>
            <person name="Niemann J."/>
            <person name="Pujic P."/>
            <person name="Rawnsley T."/>
            <person name="Rouy Z."/>
            <person name="Schenowitz C."/>
            <person name="Sellstedt A."/>
            <person name="Tavares F."/>
            <person name="Tomkins J.P."/>
            <person name="Vallenet D."/>
            <person name="Valverde C."/>
            <person name="Wall L.G."/>
            <person name="Wang Y."/>
            <person name="Medigue C."/>
            <person name="Benson D.R."/>
        </authorList>
    </citation>
    <scope>NUCLEOTIDE SEQUENCE [LARGE SCALE GENOMIC DNA]</scope>
    <source>
        <strain evidence="4">DSM 45986 / CECT 9034 / ACN14a</strain>
    </source>
</reference>
<gene>
    <name evidence="3" type="ordered locus">FRAAL1611</name>
</gene>
<dbReference type="AlphaFoldDB" id="Q0RQB0"/>
<accession>Q0RQB0</accession>
<sequence length="343" mass="35435">MAGWGRRRTAPAYDGQFDSSEISNYLSGMIPIGLVLEPPAPDVPNAVDDLVARARWAAGTGLASLWLGQGYGLDALTALALLGREIPETALGTAVTIIPGRHPIALSSQARTTQAATGGRLRLGLGSGHRASVEQRYGLPFDRPALRLREYLAALLPLLREGAADVRGETVTAVTGGVDARVAGAAPPPVLVAALGPAMLRVAGEVADGTVTWLAGARTVGEYIVPAITDAAAGRAAPEVAVGLPVCVTDHPDEVRERAAGALALFDSIPSYRAVLDREGVVTAAEVAIIGDERQVERELGRLAAAGATHLLANLQIAGAAERARTVELLGALSQPRAANPHR</sequence>
<dbReference type="Gene3D" id="3.20.20.30">
    <property type="entry name" value="Luciferase-like domain"/>
    <property type="match status" value="1"/>
</dbReference>
<keyword evidence="4" id="KW-1185">Reference proteome</keyword>
<dbReference type="CDD" id="cd01097">
    <property type="entry name" value="Tetrahydromethanopterin_reductase"/>
    <property type="match status" value="1"/>
</dbReference>
<proteinExistence type="predicted"/>
<dbReference type="KEGG" id="fal:FRAAL1611"/>
<dbReference type="PANTHER" id="PTHR43244">
    <property type="match status" value="1"/>
</dbReference>